<organism evidence="12 13">
    <name type="scientific">Sphaerulina musiva (strain SO2202)</name>
    <name type="common">Poplar stem canker fungus</name>
    <name type="synonym">Septoria musiva</name>
    <dbReference type="NCBI Taxonomy" id="692275"/>
    <lineage>
        <taxon>Eukaryota</taxon>
        <taxon>Fungi</taxon>
        <taxon>Dikarya</taxon>
        <taxon>Ascomycota</taxon>
        <taxon>Pezizomycotina</taxon>
        <taxon>Dothideomycetes</taxon>
        <taxon>Dothideomycetidae</taxon>
        <taxon>Mycosphaerellales</taxon>
        <taxon>Mycosphaerellaceae</taxon>
        <taxon>Sphaerulina</taxon>
    </lineage>
</organism>
<dbReference type="PANTHER" id="PTHR19139:SF199">
    <property type="entry name" value="MIP17260P"/>
    <property type="match status" value="1"/>
</dbReference>
<evidence type="ECO:0000256" key="9">
    <source>
        <dbReference type="RuleBase" id="RU000477"/>
    </source>
</evidence>
<evidence type="ECO:0000256" key="5">
    <source>
        <dbReference type="ARBA" id="ARBA00022989"/>
    </source>
</evidence>
<dbReference type="InterPro" id="IPR023271">
    <property type="entry name" value="Aquaporin-like"/>
</dbReference>
<protein>
    <submittedName>
        <fullName evidence="12">Aquaporin</fullName>
    </submittedName>
</protein>
<dbReference type="FunFam" id="1.20.1080.10:FF:000024">
    <property type="entry name" value="MIP aquaporin (Eurofung)"/>
    <property type="match status" value="1"/>
</dbReference>
<evidence type="ECO:0000256" key="1">
    <source>
        <dbReference type="ARBA" id="ARBA00004141"/>
    </source>
</evidence>
<dbReference type="GeneID" id="27899522"/>
<evidence type="ECO:0000256" key="11">
    <source>
        <dbReference type="SAM" id="Phobius"/>
    </source>
</evidence>
<feature type="transmembrane region" description="Helical" evidence="11">
    <location>
        <begin position="251"/>
        <end position="271"/>
    </location>
</feature>
<dbReference type="eggNOG" id="KOG0223">
    <property type="taxonomic scope" value="Eukaryota"/>
</dbReference>
<evidence type="ECO:0000256" key="7">
    <source>
        <dbReference type="ARBA" id="ARBA00023180"/>
    </source>
</evidence>
<accession>M3B5T1</accession>
<evidence type="ECO:0000256" key="6">
    <source>
        <dbReference type="ARBA" id="ARBA00023136"/>
    </source>
</evidence>
<dbReference type="Proteomes" id="UP000016931">
    <property type="component" value="Unassembled WGS sequence"/>
</dbReference>
<dbReference type="Pfam" id="PF00230">
    <property type="entry name" value="MIP"/>
    <property type="match status" value="1"/>
</dbReference>
<evidence type="ECO:0000256" key="3">
    <source>
        <dbReference type="ARBA" id="ARBA00022692"/>
    </source>
</evidence>
<dbReference type="OrthoDB" id="3222at2759"/>
<feature type="transmembrane region" description="Helical" evidence="11">
    <location>
        <begin position="121"/>
        <end position="139"/>
    </location>
</feature>
<feature type="compositionally biased region" description="Low complexity" evidence="10">
    <location>
        <begin position="306"/>
        <end position="325"/>
    </location>
</feature>
<evidence type="ECO:0000313" key="13">
    <source>
        <dbReference type="Proteomes" id="UP000016931"/>
    </source>
</evidence>
<evidence type="ECO:0000256" key="4">
    <source>
        <dbReference type="ARBA" id="ARBA00022737"/>
    </source>
</evidence>
<dbReference type="EMBL" id="KB456261">
    <property type="protein sequence ID" value="EMF15162.1"/>
    <property type="molecule type" value="Genomic_DNA"/>
</dbReference>
<dbReference type="InterPro" id="IPR000425">
    <property type="entry name" value="MIP"/>
</dbReference>
<dbReference type="PRINTS" id="PR00783">
    <property type="entry name" value="MINTRINSICP"/>
</dbReference>
<dbReference type="AlphaFoldDB" id="M3B5T1"/>
<evidence type="ECO:0000256" key="2">
    <source>
        <dbReference type="ARBA" id="ARBA00006175"/>
    </source>
</evidence>
<dbReference type="InterPro" id="IPR034294">
    <property type="entry name" value="Aquaporin_transptr"/>
</dbReference>
<gene>
    <name evidence="12" type="ORF">SEPMUDRAFT_130907</name>
</gene>
<sequence length="427" mass="45608">MNINDPLQGAVLALPFTKAADPSRREEVHADDSAQRIPFVRRLPNGVRNHFIAVCGEYVGTVLFLFFALGGTQVANNIPSSAGLTIAETGSNPQQLQYIALCFGFSLAVNAWVFFRISGGLFNPAVTVGMCLVGAVPWFRGILLFVAQILGGMTAAALISCMFPGPLTVQTTLGGGTTVVQGLFIEMFLTAELVFAIFMLAAEKHRATFIAPVGIGLSLFIAELVGVYFTGGSLNPARSFGPALVNRNFHGYHWIYWVGPMLGSVLAAGFYKFIKALEYETANPDQDSDDLTHIEIKRAHSDGSHSSPSSPSTYKPSSPSTYKPSEATNGNNHTIPFAPSAMATGNAAASSHSYQDFANTGFNRPAVDSPEPVRNASFNRASISPPMVIPTQVFATEERGNTTYAPGVQPATDSNVRRLNRGASYVA</sequence>
<dbReference type="GO" id="GO:0015250">
    <property type="term" value="F:water channel activity"/>
    <property type="evidence" value="ECO:0007669"/>
    <property type="project" value="TreeGrafter"/>
</dbReference>
<proteinExistence type="inferred from homology"/>
<dbReference type="STRING" id="692275.M3B5T1"/>
<keyword evidence="3 9" id="KW-0812">Transmembrane</keyword>
<comment type="similarity">
    <text evidence="2 9">Belongs to the MIP/aquaporin (TC 1.A.8) family.</text>
</comment>
<evidence type="ECO:0000313" key="12">
    <source>
        <dbReference type="EMBL" id="EMF15162.1"/>
    </source>
</evidence>
<feature type="region of interest" description="Disordered" evidence="10">
    <location>
        <begin position="299"/>
        <end position="339"/>
    </location>
</feature>
<evidence type="ECO:0000256" key="10">
    <source>
        <dbReference type="SAM" id="MobiDB-lite"/>
    </source>
</evidence>
<dbReference type="RefSeq" id="XP_016763283.1">
    <property type="nucleotide sequence ID" value="XM_016902385.1"/>
</dbReference>
<keyword evidence="4" id="KW-0677">Repeat</keyword>
<feature type="transmembrane region" description="Helical" evidence="11">
    <location>
        <begin position="209"/>
        <end position="231"/>
    </location>
</feature>
<keyword evidence="5 11" id="KW-1133">Transmembrane helix</keyword>
<keyword evidence="13" id="KW-1185">Reference proteome</keyword>
<evidence type="ECO:0000256" key="8">
    <source>
        <dbReference type="ARBA" id="ARBA00034651"/>
    </source>
</evidence>
<feature type="transmembrane region" description="Helical" evidence="11">
    <location>
        <begin position="146"/>
        <end position="167"/>
    </location>
</feature>
<feature type="transmembrane region" description="Helical" evidence="11">
    <location>
        <begin position="179"/>
        <end position="202"/>
    </location>
</feature>
<dbReference type="HOGENOM" id="CLU_020019_1_0_1"/>
<comment type="catalytic activity">
    <reaction evidence="8">
        <text>H2O(in) = H2O(out)</text>
        <dbReference type="Rhea" id="RHEA:29667"/>
        <dbReference type="ChEBI" id="CHEBI:15377"/>
    </reaction>
</comment>
<dbReference type="Gene3D" id="1.20.1080.10">
    <property type="entry name" value="Glycerol uptake facilitator protein"/>
    <property type="match status" value="1"/>
</dbReference>
<feature type="transmembrane region" description="Helical" evidence="11">
    <location>
        <begin position="51"/>
        <end position="75"/>
    </location>
</feature>
<keyword evidence="9" id="KW-0813">Transport</keyword>
<comment type="subcellular location">
    <subcellularLocation>
        <location evidence="1">Membrane</location>
        <topology evidence="1">Multi-pass membrane protein</topology>
    </subcellularLocation>
</comment>
<dbReference type="SUPFAM" id="SSF81338">
    <property type="entry name" value="Aquaporin-like"/>
    <property type="match status" value="1"/>
</dbReference>
<dbReference type="GO" id="GO:0005886">
    <property type="term" value="C:plasma membrane"/>
    <property type="evidence" value="ECO:0007669"/>
    <property type="project" value="TreeGrafter"/>
</dbReference>
<keyword evidence="6 11" id="KW-0472">Membrane</keyword>
<name>M3B5T1_SPHMS</name>
<keyword evidence="7" id="KW-0325">Glycoprotein</keyword>
<dbReference type="PANTHER" id="PTHR19139">
    <property type="entry name" value="AQUAPORIN TRANSPORTER"/>
    <property type="match status" value="1"/>
</dbReference>
<reference evidence="12 13" key="1">
    <citation type="journal article" date="2012" name="PLoS Pathog.">
        <title>Diverse lifestyles and strategies of plant pathogenesis encoded in the genomes of eighteen Dothideomycetes fungi.</title>
        <authorList>
            <person name="Ohm R.A."/>
            <person name="Feau N."/>
            <person name="Henrissat B."/>
            <person name="Schoch C.L."/>
            <person name="Horwitz B.A."/>
            <person name="Barry K.W."/>
            <person name="Condon B.J."/>
            <person name="Copeland A.C."/>
            <person name="Dhillon B."/>
            <person name="Glaser F."/>
            <person name="Hesse C.N."/>
            <person name="Kosti I."/>
            <person name="LaButti K."/>
            <person name="Lindquist E.A."/>
            <person name="Lucas S."/>
            <person name="Salamov A.A."/>
            <person name="Bradshaw R.E."/>
            <person name="Ciuffetti L."/>
            <person name="Hamelin R.C."/>
            <person name="Kema G.H.J."/>
            <person name="Lawrence C."/>
            <person name="Scott J.A."/>
            <person name="Spatafora J.W."/>
            <person name="Turgeon B.G."/>
            <person name="de Wit P.J.G.M."/>
            <person name="Zhong S."/>
            <person name="Goodwin S.B."/>
            <person name="Grigoriev I.V."/>
        </authorList>
    </citation>
    <scope>NUCLEOTIDE SEQUENCE [LARGE SCALE GENOMIC DNA]</scope>
    <source>
        <strain evidence="12 13">SO2202</strain>
    </source>
</reference>